<comment type="caution">
    <text evidence="3">The sequence shown here is derived from an EMBL/GenBank/DDBJ whole genome shotgun (WGS) entry which is preliminary data.</text>
</comment>
<dbReference type="Proteomes" id="UP000316080">
    <property type="component" value="Unassembled WGS sequence"/>
</dbReference>
<evidence type="ECO:0000313" key="4">
    <source>
        <dbReference type="Proteomes" id="UP000316080"/>
    </source>
</evidence>
<feature type="transmembrane region" description="Helical" evidence="1">
    <location>
        <begin position="6"/>
        <end position="28"/>
    </location>
</feature>
<dbReference type="PANTHER" id="PTHR38139">
    <property type="entry name" value="GATE DOMAIN-CONTAINING PROTEIN"/>
    <property type="match status" value="1"/>
</dbReference>
<reference evidence="3 5" key="1">
    <citation type="journal article" date="2019" name="Nat. Microbiol.">
        <title>Expanding anaerobic alkane metabolism in the domain of Archaea.</title>
        <authorList>
            <person name="Wang Y."/>
            <person name="Wegener G."/>
            <person name="Hou J."/>
            <person name="Wang F."/>
            <person name="Xiao X."/>
        </authorList>
    </citation>
    <scope>NUCLEOTIDE SEQUENCE [LARGE SCALE GENOMIC DNA]</scope>
    <source>
        <strain evidence="3">WYZ-LMO11</strain>
    </source>
</reference>
<accession>A0A523BFJ0</accession>
<keyword evidence="1" id="KW-1133">Transmembrane helix</keyword>
<dbReference type="InterPro" id="IPR038880">
    <property type="entry name" value="MJ0871-like"/>
</dbReference>
<evidence type="ECO:0000313" key="5">
    <source>
        <dbReference type="Proteomes" id="UP000317265"/>
    </source>
</evidence>
<keyword evidence="1" id="KW-0472">Membrane</keyword>
<name>A0A523BFJ0_9CREN</name>
<evidence type="ECO:0000313" key="3">
    <source>
        <dbReference type="EMBL" id="TDA39719.1"/>
    </source>
</evidence>
<evidence type="ECO:0000313" key="2">
    <source>
        <dbReference type="EMBL" id="RZN55855.1"/>
    </source>
</evidence>
<organism evidence="3 5">
    <name type="scientific">Thermoproteota archaeon</name>
    <dbReference type="NCBI Taxonomy" id="2056631"/>
    <lineage>
        <taxon>Archaea</taxon>
        <taxon>Thermoproteota</taxon>
    </lineage>
</organism>
<protein>
    <recommendedName>
        <fullName evidence="6">Nucleoside recognition protein</fullName>
    </recommendedName>
</protein>
<keyword evidence="1" id="KW-0812">Transmembrane</keyword>
<dbReference type="EMBL" id="QNVI01000021">
    <property type="protein sequence ID" value="TDA39719.1"/>
    <property type="molecule type" value="Genomic_DNA"/>
</dbReference>
<evidence type="ECO:0008006" key="6">
    <source>
        <dbReference type="Google" id="ProtNLM"/>
    </source>
</evidence>
<feature type="transmembrane region" description="Helical" evidence="1">
    <location>
        <begin position="108"/>
        <end position="137"/>
    </location>
</feature>
<evidence type="ECO:0000256" key="1">
    <source>
        <dbReference type="SAM" id="Phobius"/>
    </source>
</evidence>
<dbReference type="PANTHER" id="PTHR38139:SF1">
    <property type="entry name" value="NUCLEOSIDE TRANSPORTER_FEOB GTPASE GATE DOMAIN-CONTAINING PROTEIN"/>
    <property type="match status" value="1"/>
</dbReference>
<feature type="transmembrane region" description="Helical" evidence="1">
    <location>
        <begin position="40"/>
        <end position="62"/>
    </location>
</feature>
<proteinExistence type="predicted"/>
<gene>
    <name evidence="3" type="ORF">DSO09_01885</name>
    <name evidence="2" type="ORF">EF809_04375</name>
</gene>
<reference evidence="2 4" key="2">
    <citation type="journal article" date="2019" name="Nat. Microbiol.">
        <title>Wide diversity of methane and short-chain alkane metabolisms in uncultured archaea.</title>
        <authorList>
            <person name="Borrel G."/>
            <person name="Adam P.S."/>
            <person name="McKay L.J."/>
            <person name="Chen L.X."/>
            <person name="Sierra-Garcia I.N."/>
            <person name="Sieber C.M."/>
            <person name="Letourneur Q."/>
            <person name="Ghozlane A."/>
            <person name="Andersen G.L."/>
            <person name="Li W.J."/>
            <person name="Hallam S.J."/>
            <person name="Muyzer G."/>
            <person name="de Oliveira V.M."/>
            <person name="Inskeep W.P."/>
            <person name="Banfield J.F."/>
            <person name="Gribaldo S."/>
        </authorList>
    </citation>
    <scope>NUCLEOTIDE SEQUENCE [LARGE SCALE GENOMIC DNA]</scope>
    <source>
        <strain evidence="2">Verst-YHS</strain>
    </source>
</reference>
<dbReference type="AlphaFoldDB" id="A0A523BFJ0"/>
<sequence length="183" mass="20566">MLINDMIYSIIIMTIACFLGVFIANLIFEFSLIQLISKPIIPIMKIANLPTILSIPTLISIIDIRGGLSIISSIKDKIDDSVVISYKLVTRPFSIIPLLLRNYLPISIISLGLFTGSFYIILIFISALISMIIGIIYGRLKIKKSYDLELISNNKEKRKIDVIKNSLNLAIDTTKKLFQNMLS</sequence>
<dbReference type="EMBL" id="RXIH01000034">
    <property type="protein sequence ID" value="RZN55855.1"/>
    <property type="molecule type" value="Genomic_DNA"/>
</dbReference>
<dbReference type="Proteomes" id="UP000317265">
    <property type="component" value="Unassembled WGS sequence"/>
</dbReference>